<reference evidence="1 2" key="1">
    <citation type="submission" date="2019-04" db="EMBL/GenBank/DDBJ databases">
        <title>Lysinibacillus genome sequencing.</title>
        <authorList>
            <person name="Dunlap C."/>
        </authorList>
    </citation>
    <scope>NUCLEOTIDE SEQUENCE [LARGE SCALE GENOMIC DNA]</scope>
    <source>
        <strain evidence="1 2">CCTCC AB 2010389</strain>
    </source>
</reference>
<gene>
    <name evidence="1" type="ORF">FC756_26670</name>
</gene>
<dbReference type="AlphaFoldDB" id="A0A4U2XZI3"/>
<protein>
    <recommendedName>
        <fullName evidence="3">DNA primase/nucleoside triphosphatase C-terminal domain-containing protein</fullName>
    </recommendedName>
</protein>
<keyword evidence="2" id="KW-1185">Reference proteome</keyword>
<proteinExistence type="predicted"/>
<dbReference type="RefSeq" id="WP_107897866.1">
    <property type="nucleotide sequence ID" value="NZ_PYWM01000068.1"/>
</dbReference>
<dbReference type="EMBL" id="SZPU01000152">
    <property type="protein sequence ID" value="TKI52905.1"/>
    <property type="molecule type" value="Genomic_DNA"/>
</dbReference>
<evidence type="ECO:0000313" key="2">
    <source>
        <dbReference type="Proteomes" id="UP000308744"/>
    </source>
</evidence>
<organism evidence="1 2">
    <name type="scientific">Lysinibacillus mangiferihumi</name>
    <dbReference type="NCBI Taxonomy" id="1130819"/>
    <lineage>
        <taxon>Bacteria</taxon>
        <taxon>Bacillati</taxon>
        <taxon>Bacillota</taxon>
        <taxon>Bacilli</taxon>
        <taxon>Bacillales</taxon>
        <taxon>Bacillaceae</taxon>
        <taxon>Lysinibacillus</taxon>
    </lineage>
</organism>
<name>A0A4U2XZI3_9BACI</name>
<evidence type="ECO:0000313" key="1">
    <source>
        <dbReference type="EMBL" id="TKI52905.1"/>
    </source>
</evidence>
<accession>A0A4U2XZI3</accession>
<dbReference type="Proteomes" id="UP000308744">
    <property type="component" value="Unassembled WGS sequence"/>
</dbReference>
<sequence>MVDEFIRNKIVKSPGAVLSQNEVYEKYKKFCCEQNEKAETKIWFGRKMNIFGFSSKQISKNERIYFDFLVAD</sequence>
<evidence type="ECO:0008006" key="3">
    <source>
        <dbReference type="Google" id="ProtNLM"/>
    </source>
</evidence>
<comment type="caution">
    <text evidence="1">The sequence shown here is derived from an EMBL/GenBank/DDBJ whole genome shotgun (WGS) entry which is preliminary data.</text>
</comment>